<dbReference type="AlphaFoldDB" id="H8KZY3"/>
<dbReference type="Proteomes" id="UP000005234">
    <property type="component" value="Chromosome"/>
</dbReference>
<accession>H8KZY3</accession>
<keyword evidence="2" id="KW-0812">Transmembrane</keyword>
<evidence type="ECO:0000313" key="4">
    <source>
        <dbReference type="Proteomes" id="UP000005234"/>
    </source>
</evidence>
<reference evidence="3" key="1">
    <citation type="submission" date="2012-02" db="EMBL/GenBank/DDBJ databases">
        <title>The complete genome of Frateuria aurantia DSM 6220.</title>
        <authorList>
            <consortium name="US DOE Joint Genome Institute (JGI-PGF)"/>
            <person name="Lucas S."/>
            <person name="Copeland A."/>
            <person name="Lapidus A."/>
            <person name="Glavina del Rio T."/>
            <person name="Dalin E."/>
            <person name="Tice H."/>
            <person name="Bruce D."/>
            <person name="Goodwin L."/>
            <person name="Pitluck S."/>
            <person name="Peters L."/>
            <person name="Ovchinnikova G."/>
            <person name="Teshima H."/>
            <person name="Kyrpides N."/>
            <person name="Mavromatis K."/>
            <person name="Ivanova N."/>
            <person name="Brettin T."/>
            <person name="Detter J.C."/>
            <person name="Han C."/>
            <person name="Larimer F."/>
            <person name="Land M."/>
            <person name="Hauser L."/>
            <person name="Markowitz V."/>
            <person name="Cheng J.-F."/>
            <person name="Hugenholtz P."/>
            <person name="Woyke T."/>
            <person name="Wu D."/>
            <person name="Brambilla E."/>
            <person name="Klenk H.-P."/>
            <person name="Eisen J.A."/>
        </authorList>
    </citation>
    <scope>NUCLEOTIDE SEQUENCE</scope>
    <source>
        <strain evidence="3">DSM 6220</strain>
    </source>
</reference>
<feature type="transmembrane region" description="Helical" evidence="2">
    <location>
        <begin position="45"/>
        <end position="64"/>
    </location>
</feature>
<feature type="region of interest" description="Disordered" evidence="1">
    <location>
        <begin position="270"/>
        <end position="310"/>
    </location>
</feature>
<feature type="compositionally biased region" description="Basic and acidic residues" evidence="1">
    <location>
        <begin position="335"/>
        <end position="354"/>
    </location>
</feature>
<proteinExistence type="predicted"/>
<sequence length="354" mass="38012">MPGTTNRPTPPPEPGQVPQDAPREWRPSGRGPHDDDSRRRPLARVLGLVATILLHALFFLFAWVELKPHGEPPPPPPPDSGALQVQLIASTRPSREASAMAEPPKAQPPTPTPPQAAEVAPPKPAPVAHTHAPAPTPKPQHIAHVVPPPRPIPHPEPTKPDAMTATMPATKPAPHLFDANGNPVLPTDVPKPAAKPDQYIAHNEQGDTQILQQTDPTHYHATRFDASWHRPGAVDRAVEKAVKKTSVGHTFHLPGGVRIHCSLSLAAMGGGCGGDPPPPPSKKDGDERLSLPPPSLLAKNPHAPKPPSVESCVAAYRADQPLPQGCPFDIPQRAVDQEAKERAEQERRRTQWGH</sequence>
<feature type="compositionally biased region" description="Pro residues" evidence="1">
    <location>
        <begin position="146"/>
        <end position="155"/>
    </location>
</feature>
<evidence type="ECO:0000256" key="2">
    <source>
        <dbReference type="SAM" id="Phobius"/>
    </source>
</evidence>
<feature type="compositionally biased region" description="Low complexity" evidence="1">
    <location>
        <begin position="160"/>
        <end position="172"/>
    </location>
</feature>
<evidence type="ECO:0000313" key="3">
    <source>
        <dbReference type="EMBL" id="AFC85264.1"/>
    </source>
</evidence>
<dbReference type="KEGG" id="fau:Fraau_0793"/>
<feature type="compositionally biased region" description="Low complexity" evidence="1">
    <location>
        <begin position="115"/>
        <end position="133"/>
    </location>
</feature>
<name>H8KZY3_FRAAD</name>
<keyword evidence="4" id="KW-1185">Reference proteome</keyword>
<dbReference type="STRING" id="767434.Fraau_0793"/>
<dbReference type="HOGENOM" id="CLU_054564_0_0_6"/>
<keyword evidence="2" id="KW-0472">Membrane</keyword>
<protein>
    <submittedName>
        <fullName evidence="3">Uncharacterized protein</fullName>
    </submittedName>
</protein>
<evidence type="ECO:0000256" key="1">
    <source>
        <dbReference type="SAM" id="MobiDB-lite"/>
    </source>
</evidence>
<keyword evidence="2" id="KW-1133">Transmembrane helix</keyword>
<feature type="compositionally biased region" description="Basic and acidic residues" evidence="1">
    <location>
        <begin position="21"/>
        <end position="39"/>
    </location>
</feature>
<feature type="region of interest" description="Disordered" evidence="1">
    <location>
        <begin position="1"/>
        <end position="40"/>
    </location>
</feature>
<gene>
    <name evidence="3" type="ordered locus">Fraau_0793</name>
</gene>
<feature type="region of interest" description="Disordered" evidence="1">
    <location>
        <begin position="70"/>
        <end position="172"/>
    </location>
</feature>
<feature type="compositionally biased region" description="Pro residues" evidence="1">
    <location>
        <begin position="105"/>
        <end position="114"/>
    </location>
</feature>
<dbReference type="EMBL" id="CP003350">
    <property type="protein sequence ID" value="AFC85264.1"/>
    <property type="molecule type" value="Genomic_DNA"/>
</dbReference>
<feature type="region of interest" description="Disordered" evidence="1">
    <location>
        <begin position="322"/>
        <end position="354"/>
    </location>
</feature>
<organism evidence="3 4">
    <name type="scientific">Frateuria aurantia (strain ATCC 33424 / DSM 6220 / KCTC 2777 / LMG 1558 / NBRC 3245 / NCIMB 13370)</name>
    <name type="common">Acetobacter aurantius</name>
    <dbReference type="NCBI Taxonomy" id="767434"/>
    <lineage>
        <taxon>Bacteria</taxon>
        <taxon>Pseudomonadati</taxon>
        <taxon>Pseudomonadota</taxon>
        <taxon>Gammaproteobacteria</taxon>
        <taxon>Lysobacterales</taxon>
        <taxon>Rhodanobacteraceae</taxon>
        <taxon>Frateuria</taxon>
    </lineage>
</organism>